<name>A0A7C8MDK1_9PLEO</name>
<sequence length="167" mass="18108">MSSVLAQLQNYSIYVILNLRGAGPGFHWGIYVPTNKPQGDVWHAVNRTGGWSVEIKTTSGVPSSLSLCLCFKVGTVNSQNSSVLRATLRQVPGSGQPSPNTQELFSCRVWVKDALLALHNAGVIRLTMAIATIEERAIERGEMLREGVEHGVKDAMVWNNPGFSATS</sequence>
<dbReference type="Proteomes" id="UP000481861">
    <property type="component" value="Unassembled WGS sequence"/>
</dbReference>
<dbReference type="AlphaFoldDB" id="A0A7C8MDK1"/>
<dbReference type="Pfam" id="PF20174">
    <property type="entry name" value="DUF6540"/>
    <property type="match status" value="1"/>
</dbReference>
<proteinExistence type="predicted"/>
<evidence type="ECO:0000313" key="2">
    <source>
        <dbReference type="Proteomes" id="UP000481861"/>
    </source>
</evidence>
<comment type="caution">
    <text evidence="1">The sequence shown here is derived from an EMBL/GenBank/DDBJ whole genome shotgun (WGS) entry which is preliminary data.</text>
</comment>
<gene>
    <name evidence="1" type="ORF">BDV95DRAFT_306668</name>
</gene>
<reference evidence="1 2" key="1">
    <citation type="submission" date="2020-01" db="EMBL/GenBank/DDBJ databases">
        <authorList>
            <consortium name="DOE Joint Genome Institute"/>
            <person name="Haridas S."/>
            <person name="Albert R."/>
            <person name="Binder M."/>
            <person name="Bloem J."/>
            <person name="Labutti K."/>
            <person name="Salamov A."/>
            <person name="Andreopoulos B."/>
            <person name="Baker S.E."/>
            <person name="Barry K."/>
            <person name="Bills G."/>
            <person name="Bluhm B.H."/>
            <person name="Cannon C."/>
            <person name="Castanera R."/>
            <person name="Culley D.E."/>
            <person name="Daum C."/>
            <person name="Ezra D."/>
            <person name="Gonzalez J.B."/>
            <person name="Henrissat B."/>
            <person name="Kuo A."/>
            <person name="Liang C."/>
            <person name="Lipzen A."/>
            <person name="Lutzoni F."/>
            <person name="Magnuson J."/>
            <person name="Mondo S."/>
            <person name="Nolan M."/>
            <person name="Ohm R."/>
            <person name="Pangilinan J."/>
            <person name="Park H.-J.H."/>
            <person name="Ramirez L."/>
            <person name="Alfaro M."/>
            <person name="Sun H."/>
            <person name="Tritt A."/>
            <person name="Yoshinaga Y."/>
            <person name="Zwiers L.-H.L."/>
            <person name="Turgeon B.G."/>
            <person name="Goodwin S.B."/>
            <person name="Spatafora J.W."/>
            <person name="Crous P.W."/>
            <person name="Grigoriev I.V."/>
        </authorList>
    </citation>
    <scope>NUCLEOTIDE SEQUENCE [LARGE SCALE GENOMIC DNA]</scope>
    <source>
        <strain evidence="1 2">CBS 611.86</strain>
    </source>
</reference>
<protein>
    <submittedName>
        <fullName evidence="1">Uncharacterized protein</fullName>
    </submittedName>
</protein>
<evidence type="ECO:0000313" key="1">
    <source>
        <dbReference type="EMBL" id="KAF2875039.1"/>
    </source>
</evidence>
<dbReference type="OrthoDB" id="3016366at2759"/>
<dbReference type="EMBL" id="JAADJZ010000005">
    <property type="protein sequence ID" value="KAF2875039.1"/>
    <property type="molecule type" value="Genomic_DNA"/>
</dbReference>
<accession>A0A7C8MDK1</accession>
<organism evidence="1 2">
    <name type="scientific">Massariosphaeria phaeospora</name>
    <dbReference type="NCBI Taxonomy" id="100035"/>
    <lineage>
        <taxon>Eukaryota</taxon>
        <taxon>Fungi</taxon>
        <taxon>Dikarya</taxon>
        <taxon>Ascomycota</taxon>
        <taxon>Pezizomycotina</taxon>
        <taxon>Dothideomycetes</taxon>
        <taxon>Pleosporomycetidae</taxon>
        <taxon>Pleosporales</taxon>
        <taxon>Pleosporales incertae sedis</taxon>
        <taxon>Massariosphaeria</taxon>
    </lineage>
</organism>
<keyword evidence="2" id="KW-1185">Reference proteome</keyword>
<dbReference type="InterPro" id="IPR046670">
    <property type="entry name" value="DUF6540"/>
</dbReference>